<sequence>MSTTCKEYEDADRSMLELVFAPAKDWIGRSDDAIVEATLAELERLFPDEIAADGSKAKVRKSAVVKTPASVYEAVKGTDRYRPSQATPVDNFFLAGCFTRQKYLASMEGAVLSGKLAAVAVAERLGAVEAVSA</sequence>
<evidence type="ECO:0000259" key="1">
    <source>
        <dbReference type="Pfam" id="PF01593"/>
    </source>
</evidence>
<dbReference type="InterPro" id="IPR002937">
    <property type="entry name" value="Amino_oxidase"/>
</dbReference>
<dbReference type="AlphaFoldDB" id="A0A7S3FAU0"/>
<feature type="domain" description="Amine oxidase" evidence="1">
    <location>
        <begin position="2"/>
        <end position="121"/>
    </location>
</feature>
<dbReference type="Pfam" id="PF01593">
    <property type="entry name" value="Amino_oxidase"/>
    <property type="match status" value="1"/>
</dbReference>
<dbReference type="InterPro" id="IPR050464">
    <property type="entry name" value="Zeta_carotene_desat/Oxidored"/>
</dbReference>
<protein>
    <recommendedName>
        <fullName evidence="1">Amine oxidase domain-containing protein</fullName>
    </recommendedName>
</protein>
<dbReference type="InterPro" id="IPR036188">
    <property type="entry name" value="FAD/NAD-bd_sf"/>
</dbReference>
<reference evidence="2" key="1">
    <citation type="submission" date="2021-01" db="EMBL/GenBank/DDBJ databases">
        <authorList>
            <person name="Corre E."/>
            <person name="Pelletier E."/>
            <person name="Niang G."/>
            <person name="Scheremetjew M."/>
            <person name="Finn R."/>
            <person name="Kale V."/>
            <person name="Holt S."/>
            <person name="Cochrane G."/>
            <person name="Meng A."/>
            <person name="Brown T."/>
            <person name="Cohen L."/>
        </authorList>
    </citation>
    <scope>NUCLEOTIDE SEQUENCE</scope>
    <source>
        <strain evidence="2">RCC927</strain>
    </source>
</reference>
<dbReference type="SUPFAM" id="SSF51905">
    <property type="entry name" value="FAD/NAD(P)-binding domain"/>
    <property type="match status" value="1"/>
</dbReference>
<organism evidence="2">
    <name type="scientific">Prasinoderma singulare</name>
    <dbReference type="NCBI Taxonomy" id="676789"/>
    <lineage>
        <taxon>Eukaryota</taxon>
        <taxon>Viridiplantae</taxon>
        <taxon>Prasinodermophyta</taxon>
        <taxon>Prasinodermophyceae</taxon>
        <taxon>Prasinodermales</taxon>
        <taxon>Prasinodermaceae</taxon>
        <taxon>Prasinoderma</taxon>
    </lineage>
</organism>
<dbReference type="PANTHER" id="PTHR42923:SF45">
    <property type="entry name" value="15-CIS-PHYTOENE DESATURASE, CHLOROPLASTIC_CHROMOPLASTIC"/>
    <property type="match status" value="1"/>
</dbReference>
<name>A0A7S3FAU0_9VIRI</name>
<dbReference type="EMBL" id="HBHY01006861">
    <property type="protein sequence ID" value="CAE0133366.1"/>
    <property type="molecule type" value="Transcribed_RNA"/>
</dbReference>
<dbReference type="GO" id="GO:0016491">
    <property type="term" value="F:oxidoreductase activity"/>
    <property type="evidence" value="ECO:0007669"/>
    <property type="project" value="InterPro"/>
</dbReference>
<dbReference type="Gene3D" id="3.50.50.60">
    <property type="entry name" value="FAD/NAD(P)-binding domain"/>
    <property type="match status" value="1"/>
</dbReference>
<proteinExistence type="predicted"/>
<gene>
    <name evidence="2" type="ORF">PSIN1315_LOCUS4420</name>
</gene>
<accession>A0A7S3FAU0</accession>
<evidence type="ECO:0000313" key="2">
    <source>
        <dbReference type="EMBL" id="CAE0133366.1"/>
    </source>
</evidence>
<dbReference type="PANTHER" id="PTHR42923">
    <property type="entry name" value="PROTOPORPHYRINOGEN OXIDASE"/>
    <property type="match status" value="1"/>
</dbReference>